<evidence type="ECO:0000313" key="2">
    <source>
        <dbReference type="Proteomes" id="UP000492821"/>
    </source>
</evidence>
<organism evidence="2 3">
    <name type="scientific">Panagrellus redivivus</name>
    <name type="common">Microworm</name>
    <dbReference type="NCBI Taxonomy" id="6233"/>
    <lineage>
        <taxon>Eukaryota</taxon>
        <taxon>Metazoa</taxon>
        <taxon>Ecdysozoa</taxon>
        <taxon>Nematoda</taxon>
        <taxon>Chromadorea</taxon>
        <taxon>Rhabditida</taxon>
        <taxon>Tylenchina</taxon>
        <taxon>Panagrolaimomorpha</taxon>
        <taxon>Panagrolaimoidea</taxon>
        <taxon>Panagrolaimidae</taxon>
        <taxon>Panagrellus</taxon>
    </lineage>
</organism>
<evidence type="ECO:0000313" key="3">
    <source>
        <dbReference type="WBParaSite" id="Pan_g16601.t1"/>
    </source>
</evidence>
<dbReference type="AlphaFoldDB" id="A0A7E4V5T0"/>
<evidence type="ECO:0000256" key="1">
    <source>
        <dbReference type="SAM" id="Phobius"/>
    </source>
</evidence>
<name>A0A7E4V5T0_PANRE</name>
<keyword evidence="2" id="KW-1185">Reference proteome</keyword>
<protein>
    <submittedName>
        <fullName evidence="3">Ovule protein</fullName>
    </submittedName>
</protein>
<accession>A0A7E4V5T0</accession>
<reference evidence="3" key="2">
    <citation type="submission" date="2020-10" db="UniProtKB">
        <authorList>
            <consortium name="WormBaseParasite"/>
        </authorList>
    </citation>
    <scope>IDENTIFICATION</scope>
</reference>
<keyword evidence="1" id="KW-1133">Transmembrane helix</keyword>
<feature type="transmembrane region" description="Helical" evidence="1">
    <location>
        <begin position="62"/>
        <end position="80"/>
    </location>
</feature>
<keyword evidence="1" id="KW-0812">Transmembrane</keyword>
<reference evidence="2" key="1">
    <citation type="journal article" date="2013" name="Genetics">
        <title>The draft genome and transcriptome of Panagrellus redivivus are shaped by the harsh demands of a free-living lifestyle.</title>
        <authorList>
            <person name="Srinivasan J."/>
            <person name="Dillman A.R."/>
            <person name="Macchietto M.G."/>
            <person name="Heikkinen L."/>
            <person name="Lakso M."/>
            <person name="Fracchia K.M."/>
            <person name="Antoshechkin I."/>
            <person name="Mortazavi A."/>
            <person name="Wong G."/>
            <person name="Sternberg P.W."/>
        </authorList>
    </citation>
    <scope>NUCLEOTIDE SEQUENCE [LARGE SCALE GENOMIC DNA]</scope>
    <source>
        <strain evidence="2">MT8872</strain>
    </source>
</reference>
<dbReference type="WBParaSite" id="Pan_g16601.t1">
    <property type="protein sequence ID" value="Pan_g16601.t1"/>
    <property type="gene ID" value="Pan_g16601"/>
</dbReference>
<keyword evidence="1" id="KW-0472">Membrane</keyword>
<sequence>MQEFHVRVSDKKTFHLGRRYFYNFLKSEVGWKRRLLLVQQPIITLHNNYKVMLTTFSKGKTVPTFFVFWLVVGFGSQIFLPKTIQLHCRKLKREQGLKNGKCCKLGLDLPILCPGKGIYPRF</sequence>
<proteinExistence type="predicted"/>
<dbReference type="Proteomes" id="UP000492821">
    <property type="component" value="Unassembled WGS sequence"/>
</dbReference>